<dbReference type="RefSeq" id="WP_253887234.1">
    <property type="nucleotide sequence ID" value="NZ_BAAAVB010000013.1"/>
</dbReference>
<protein>
    <submittedName>
        <fullName evidence="1">CRISPR system Cascade subunit CasC</fullName>
    </submittedName>
</protein>
<reference evidence="1 2" key="1">
    <citation type="submission" date="2022-06" db="EMBL/GenBank/DDBJ databases">
        <title>Genomic Encyclopedia of Archaeal and Bacterial Type Strains, Phase II (KMG-II): from individual species to whole genera.</title>
        <authorList>
            <person name="Goeker M."/>
        </authorList>
    </citation>
    <scope>NUCLEOTIDE SEQUENCE [LARGE SCALE GENOMIC DNA]</scope>
    <source>
        <strain evidence="1 2">DSM 44255</strain>
    </source>
</reference>
<gene>
    <name evidence="1" type="ORF">LV75_002755</name>
</gene>
<dbReference type="Pfam" id="PF09344">
    <property type="entry name" value="Cas_CT1975"/>
    <property type="match status" value="1"/>
</dbReference>
<evidence type="ECO:0000313" key="2">
    <source>
        <dbReference type="Proteomes" id="UP001205185"/>
    </source>
</evidence>
<organism evidence="1 2">
    <name type="scientific">Actinokineospora diospyrosa</name>
    <dbReference type="NCBI Taxonomy" id="103728"/>
    <lineage>
        <taxon>Bacteria</taxon>
        <taxon>Bacillati</taxon>
        <taxon>Actinomycetota</taxon>
        <taxon>Actinomycetes</taxon>
        <taxon>Pseudonocardiales</taxon>
        <taxon>Pseudonocardiaceae</taxon>
        <taxon>Actinokineospora</taxon>
    </lineage>
</organism>
<accession>A0ABT1ICA4</accession>
<dbReference type="NCBIfam" id="TIGR01869">
    <property type="entry name" value="casC_Cse4"/>
    <property type="match status" value="1"/>
</dbReference>
<dbReference type="InterPro" id="IPR010148">
    <property type="entry name" value="CRISPR-assoc_prot_CT1975"/>
</dbReference>
<comment type="caution">
    <text evidence="1">The sequence shown here is derived from an EMBL/GenBank/DDBJ whole genome shotgun (WGS) entry which is preliminary data.</text>
</comment>
<dbReference type="Proteomes" id="UP001205185">
    <property type="component" value="Unassembled WGS sequence"/>
</dbReference>
<evidence type="ECO:0000313" key="1">
    <source>
        <dbReference type="EMBL" id="MCP2270254.1"/>
    </source>
</evidence>
<sequence>MILELHLLQSFPASNLNRDDLGQPKTVTMGGHTRARISSQCLKRAARGLFQDYGIGRSETGVRTKRLLGSTVDVLAAEGRDAAQARTAVITGLGQLGFGVDVNRDLTEYLLFVNHDAPEHLARYCDTNWDSLLQSAATEAAEEGKKAGSSKVAAKSKSAKSKLDKAGKDQVRELLDARRSVDIALFGRMIADNKDLNVNAASQVAHAFSTHVVVPEFDFYTAVDDFKPDDESGADMIGTVDFNSACYYRYANLDVDRLTKNLGGDRELAQRGAAAWVHSFINAVPNGKQSSMAARTMPETLLGVTRTSGAWNLANAFFTPVTDHDVMAASTERLLKHYAHLANFYGPDQIRAAGAASVAGVLPDTKGITPAATVGDLVATMLDPVFA</sequence>
<proteinExistence type="predicted"/>
<dbReference type="EMBL" id="JAMTCO010000006">
    <property type="protein sequence ID" value="MCP2270254.1"/>
    <property type="molecule type" value="Genomic_DNA"/>
</dbReference>
<name>A0ABT1ICA4_9PSEU</name>
<keyword evidence="2" id="KW-1185">Reference proteome</keyword>